<organism evidence="6 7">
    <name type="scientific">Papilio machaon</name>
    <name type="common">Old World swallowtail butterfly</name>
    <dbReference type="NCBI Taxonomy" id="76193"/>
    <lineage>
        <taxon>Eukaryota</taxon>
        <taxon>Metazoa</taxon>
        <taxon>Ecdysozoa</taxon>
        <taxon>Arthropoda</taxon>
        <taxon>Hexapoda</taxon>
        <taxon>Insecta</taxon>
        <taxon>Pterygota</taxon>
        <taxon>Neoptera</taxon>
        <taxon>Endopterygota</taxon>
        <taxon>Lepidoptera</taxon>
        <taxon>Glossata</taxon>
        <taxon>Ditrysia</taxon>
        <taxon>Papilionoidea</taxon>
        <taxon>Papilionidae</taxon>
        <taxon>Papilioninae</taxon>
        <taxon>Papilio</taxon>
    </lineage>
</organism>
<evidence type="ECO:0000256" key="4">
    <source>
        <dbReference type="ARBA" id="ARBA00023157"/>
    </source>
</evidence>
<dbReference type="InParanoid" id="A0A0N1IL06"/>
<gene>
    <name evidence="6" type="ORF">RR48_00336</name>
</gene>
<evidence type="ECO:0000259" key="5">
    <source>
        <dbReference type="PROSITE" id="PS50240"/>
    </source>
</evidence>
<dbReference type="Gene3D" id="2.40.10.10">
    <property type="entry name" value="Trypsin-like serine proteases"/>
    <property type="match status" value="1"/>
</dbReference>
<dbReference type="EMBL" id="LADJ01047474">
    <property type="protein sequence ID" value="KPJ21446.1"/>
    <property type="molecule type" value="Genomic_DNA"/>
</dbReference>
<keyword evidence="3" id="KW-0720">Serine protease</keyword>
<dbReference type="GO" id="GO:0006508">
    <property type="term" value="P:proteolysis"/>
    <property type="evidence" value="ECO:0007669"/>
    <property type="project" value="UniProtKB-KW"/>
</dbReference>
<dbReference type="InterPro" id="IPR009003">
    <property type="entry name" value="Peptidase_S1_PA"/>
</dbReference>
<evidence type="ECO:0000313" key="7">
    <source>
        <dbReference type="Proteomes" id="UP000053240"/>
    </source>
</evidence>
<dbReference type="InterPro" id="IPR043504">
    <property type="entry name" value="Peptidase_S1_PA_chymotrypsin"/>
</dbReference>
<dbReference type="InterPro" id="IPR050430">
    <property type="entry name" value="Peptidase_S1"/>
</dbReference>
<evidence type="ECO:0000256" key="1">
    <source>
        <dbReference type="ARBA" id="ARBA00022670"/>
    </source>
</evidence>
<evidence type="ECO:0000256" key="2">
    <source>
        <dbReference type="ARBA" id="ARBA00022801"/>
    </source>
</evidence>
<dbReference type="GO" id="GO:0004252">
    <property type="term" value="F:serine-type endopeptidase activity"/>
    <property type="evidence" value="ECO:0007669"/>
    <property type="project" value="InterPro"/>
</dbReference>
<keyword evidence="7" id="KW-1185">Reference proteome</keyword>
<evidence type="ECO:0000256" key="3">
    <source>
        <dbReference type="ARBA" id="ARBA00022825"/>
    </source>
</evidence>
<sequence length="193" mass="22278">ISVYRPMLFFFLLVPSGRRIYKGERTKIKHYPFMASIQIFDVFQCAGSIIKSDLIITASSCLQLAWNNRFYRENPAFLAVRVGSSFYNSGGERIAILEIYFHPDYNPKNLWNNICVLRLERHIKFLKTNVKSVKKIAIDKNPWNLPVNTPGITIIGWGAKSTSNKVGDPFYNILSFSHLDVYPTRECQEVYSK</sequence>
<keyword evidence="4" id="KW-1015">Disulfide bond</keyword>
<reference evidence="6 7" key="1">
    <citation type="journal article" date="2015" name="Nat. Commun.">
        <title>Outbred genome sequencing and CRISPR/Cas9 gene editing in butterflies.</title>
        <authorList>
            <person name="Li X."/>
            <person name="Fan D."/>
            <person name="Zhang W."/>
            <person name="Liu G."/>
            <person name="Zhang L."/>
            <person name="Zhao L."/>
            <person name="Fang X."/>
            <person name="Chen L."/>
            <person name="Dong Y."/>
            <person name="Chen Y."/>
            <person name="Ding Y."/>
            <person name="Zhao R."/>
            <person name="Feng M."/>
            <person name="Zhu Y."/>
            <person name="Feng Y."/>
            <person name="Jiang X."/>
            <person name="Zhu D."/>
            <person name="Xiang H."/>
            <person name="Feng X."/>
            <person name="Li S."/>
            <person name="Wang J."/>
            <person name="Zhang G."/>
            <person name="Kronforst M.R."/>
            <person name="Wang W."/>
        </authorList>
    </citation>
    <scope>NUCLEOTIDE SEQUENCE [LARGE SCALE GENOMIC DNA]</scope>
    <source>
        <strain evidence="6">Ya'a_city_454_Pm</strain>
        <tissue evidence="6">Whole body</tissue>
    </source>
</reference>
<dbReference type="SUPFAM" id="SSF50494">
    <property type="entry name" value="Trypsin-like serine proteases"/>
    <property type="match status" value="1"/>
</dbReference>
<evidence type="ECO:0000313" key="6">
    <source>
        <dbReference type="EMBL" id="KPJ21446.1"/>
    </source>
</evidence>
<accession>A0A0N1IL06</accession>
<keyword evidence="2" id="KW-0378">Hydrolase</keyword>
<comment type="caution">
    <text evidence="6">The sequence shown here is derived from an EMBL/GenBank/DDBJ whole genome shotgun (WGS) entry which is preliminary data.</text>
</comment>
<name>A0A0N1IL06_PAPMA</name>
<dbReference type="PROSITE" id="PS50240">
    <property type="entry name" value="TRYPSIN_DOM"/>
    <property type="match status" value="1"/>
</dbReference>
<dbReference type="Pfam" id="PF00089">
    <property type="entry name" value="Trypsin"/>
    <property type="match status" value="1"/>
</dbReference>
<dbReference type="SMART" id="SM00020">
    <property type="entry name" value="Tryp_SPc"/>
    <property type="match status" value="1"/>
</dbReference>
<dbReference type="PANTHER" id="PTHR24276:SF91">
    <property type="entry name" value="AT26814P-RELATED"/>
    <property type="match status" value="1"/>
</dbReference>
<feature type="domain" description="Peptidase S1" evidence="5">
    <location>
        <begin position="20"/>
        <end position="193"/>
    </location>
</feature>
<dbReference type="AlphaFoldDB" id="A0A0N1IL06"/>
<proteinExistence type="predicted"/>
<protein>
    <submittedName>
        <fullName evidence="6">Trypsin</fullName>
    </submittedName>
</protein>
<feature type="non-terminal residue" evidence="6">
    <location>
        <position position="1"/>
    </location>
</feature>
<dbReference type="PANTHER" id="PTHR24276">
    <property type="entry name" value="POLYSERASE-RELATED"/>
    <property type="match status" value="1"/>
</dbReference>
<dbReference type="InterPro" id="IPR001254">
    <property type="entry name" value="Trypsin_dom"/>
</dbReference>
<keyword evidence="1" id="KW-0645">Protease</keyword>
<dbReference type="Proteomes" id="UP000053240">
    <property type="component" value="Unassembled WGS sequence"/>
</dbReference>